<reference evidence="2" key="1">
    <citation type="journal article" date="2020" name="Stud. Mycol.">
        <title>101 Dothideomycetes genomes: a test case for predicting lifestyles and emergence of pathogens.</title>
        <authorList>
            <person name="Haridas S."/>
            <person name="Albert R."/>
            <person name="Binder M."/>
            <person name="Bloem J."/>
            <person name="Labutti K."/>
            <person name="Salamov A."/>
            <person name="Andreopoulos B."/>
            <person name="Baker S."/>
            <person name="Barry K."/>
            <person name="Bills G."/>
            <person name="Bluhm B."/>
            <person name="Cannon C."/>
            <person name="Castanera R."/>
            <person name="Culley D."/>
            <person name="Daum C."/>
            <person name="Ezra D."/>
            <person name="Gonzalez J."/>
            <person name="Henrissat B."/>
            <person name="Kuo A."/>
            <person name="Liang C."/>
            <person name="Lipzen A."/>
            <person name="Lutzoni F."/>
            <person name="Magnuson J."/>
            <person name="Mondo S."/>
            <person name="Nolan M."/>
            <person name="Ohm R."/>
            <person name="Pangilinan J."/>
            <person name="Park H.-J."/>
            <person name="Ramirez L."/>
            <person name="Alfaro M."/>
            <person name="Sun H."/>
            <person name="Tritt A."/>
            <person name="Yoshinaga Y."/>
            <person name="Zwiers L.-H."/>
            <person name="Turgeon B."/>
            <person name="Goodwin S."/>
            <person name="Spatafora J."/>
            <person name="Crous P."/>
            <person name="Grigoriev I."/>
        </authorList>
    </citation>
    <scope>NUCLEOTIDE SEQUENCE</scope>
    <source>
        <strain evidence="2">CBS 115976</strain>
    </source>
</reference>
<protein>
    <submittedName>
        <fullName evidence="2">Uncharacterized protein</fullName>
    </submittedName>
</protein>
<proteinExistence type="predicted"/>
<organism evidence="2 3">
    <name type="scientific">Microthyrium microscopicum</name>
    <dbReference type="NCBI Taxonomy" id="703497"/>
    <lineage>
        <taxon>Eukaryota</taxon>
        <taxon>Fungi</taxon>
        <taxon>Dikarya</taxon>
        <taxon>Ascomycota</taxon>
        <taxon>Pezizomycotina</taxon>
        <taxon>Dothideomycetes</taxon>
        <taxon>Dothideomycetes incertae sedis</taxon>
        <taxon>Microthyriales</taxon>
        <taxon>Microthyriaceae</taxon>
        <taxon>Microthyrium</taxon>
    </lineage>
</organism>
<evidence type="ECO:0000313" key="3">
    <source>
        <dbReference type="Proteomes" id="UP000799302"/>
    </source>
</evidence>
<evidence type="ECO:0000313" key="2">
    <source>
        <dbReference type="EMBL" id="KAF2666765.1"/>
    </source>
</evidence>
<gene>
    <name evidence="2" type="ORF">BT63DRAFT_481242</name>
</gene>
<name>A0A6A6U3C6_9PEZI</name>
<evidence type="ECO:0000256" key="1">
    <source>
        <dbReference type="SAM" id="MobiDB-lite"/>
    </source>
</evidence>
<dbReference type="EMBL" id="MU004238">
    <property type="protein sequence ID" value="KAF2666765.1"/>
    <property type="molecule type" value="Genomic_DNA"/>
</dbReference>
<accession>A0A6A6U3C6</accession>
<dbReference type="Proteomes" id="UP000799302">
    <property type="component" value="Unassembled WGS sequence"/>
</dbReference>
<sequence>MRHHIADHDPSNRHILRQIAHSIAMKAAILTFAALALHLATAAPAGNIERRDKPYRAVSNLEAKAWQQVLENVNLKVSVEDRNDIEFPTFVRWLADGKFARYHSWEHDHGKDGKDSTEAQVPYNSIRHRTRDDEGRLKKGSADYGEVEKLAVNLGEEIFGPLDGSEGKM</sequence>
<keyword evidence="3" id="KW-1185">Reference proteome</keyword>
<feature type="compositionally biased region" description="Basic and acidic residues" evidence="1">
    <location>
        <begin position="106"/>
        <end position="117"/>
    </location>
</feature>
<feature type="compositionally biased region" description="Basic and acidic residues" evidence="1">
    <location>
        <begin position="130"/>
        <end position="140"/>
    </location>
</feature>
<feature type="region of interest" description="Disordered" evidence="1">
    <location>
        <begin position="106"/>
        <end position="140"/>
    </location>
</feature>
<dbReference type="AlphaFoldDB" id="A0A6A6U3C6"/>